<evidence type="ECO:0000256" key="4">
    <source>
        <dbReference type="ARBA" id="ARBA00022532"/>
    </source>
</evidence>
<evidence type="ECO:0000256" key="1">
    <source>
        <dbReference type="ARBA" id="ARBA00009084"/>
    </source>
</evidence>
<dbReference type="Gene3D" id="1.10.40.30">
    <property type="entry name" value="Fumarase/aspartase (C-terminal domain)"/>
    <property type="match status" value="1"/>
</dbReference>
<dbReference type="OrthoDB" id="9802809at2"/>
<dbReference type="InterPro" id="IPR024083">
    <property type="entry name" value="Fumarase/histidase_N"/>
</dbReference>
<sequence length="469" mass="50696">MATQSSNGNTRTEKDSMGEIDVPAEALWRAQTERARQNFQLSALRFPARSIAALAHIKAAAAQANADLELLTKEQAQAITAAANSFSRTPDLQHFPLDIFQTGSGTSTNMNMNEVLAETVRRNKGPNVHPNDHVNCSQSSNDVIPTTIQVSCVIALQELWLPAIMHLQQTIEAKAQSLADVVKTGRTHLMDAMPITMAQELRTWSTQLHHCQAHVNEVCERLRALPQGGTAVGSGINAPREFRSKFCEHLSARTKQQFYPADNPFAGIAGQELSLQLAGALNSCGAVLLKISNDLRWMNSGPLAGLGEISLTALQPGSSIMPGKVNPVIPEAVAMVAAHLAGSYQTIATAAQQGNFQLNVMLPLIAYHLIESIELSANAMRALADQAIADFSVNHERLEEALARNPILVTALNSVIGYNEAAKIAKRAYQEQRPVIDVAEEMTDLSRTELEQLLDPKKLTRGGIPGASD</sequence>
<dbReference type="AlphaFoldDB" id="A0A094L1Z7"/>
<organism evidence="8 9">
    <name type="scientific">Pseudidiomarina atlantica</name>
    <dbReference type="NCBI Taxonomy" id="1517416"/>
    <lineage>
        <taxon>Bacteria</taxon>
        <taxon>Pseudomonadati</taxon>
        <taxon>Pseudomonadota</taxon>
        <taxon>Gammaproteobacteria</taxon>
        <taxon>Alteromonadales</taxon>
        <taxon>Idiomarinaceae</taxon>
        <taxon>Pseudidiomarina</taxon>
    </lineage>
</organism>
<dbReference type="PRINTS" id="PR00145">
    <property type="entry name" value="ARGSUCLYASE"/>
</dbReference>
<dbReference type="GO" id="GO:0004333">
    <property type="term" value="F:fumarate hydratase activity"/>
    <property type="evidence" value="ECO:0007669"/>
    <property type="project" value="UniProtKB-EC"/>
</dbReference>
<dbReference type="RefSeq" id="WP_034732528.1">
    <property type="nucleotide sequence ID" value="NZ_JPIN01000007.1"/>
</dbReference>
<feature type="domain" description="Fumarase C C-terminal" evidence="7">
    <location>
        <begin position="408"/>
        <end position="461"/>
    </location>
</feature>
<dbReference type="Pfam" id="PF10415">
    <property type="entry name" value="FumaraseC_C"/>
    <property type="match status" value="1"/>
</dbReference>
<evidence type="ECO:0000259" key="7">
    <source>
        <dbReference type="Pfam" id="PF10415"/>
    </source>
</evidence>
<evidence type="ECO:0000313" key="8">
    <source>
        <dbReference type="EMBL" id="KFZ28653.1"/>
    </source>
</evidence>
<dbReference type="FunFam" id="1.20.200.10:FF:000001">
    <property type="entry name" value="Fumarate hydratase, mitochondrial"/>
    <property type="match status" value="1"/>
</dbReference>
<dbReference type="SUPFAM" id="SSF48557">
    <property type="entry name" value="L-aspartase-like"/>
    <property type="match status" value="1"/>
</dbReference>
<dbReference type="PROSITE" id="PS00163">
    <property type="entry name" value="FUMARATE_LYASES"/>
    <property type="match status" value="1"/>
</dbReference>
<dbReference type="InterPro" id="IPR000362">
    <property type="entry name" value="Fumarate_lyase_fam"/>
</dbReference>
<feature type="domain" description="Fumarate lyase N-terminal" evidence="6">
    <location>
        <begin position="18"/>
        <end position="341"/>
    </location>
</feature>
<dbReference type="PANTHER" id="PTHR11444:SF22">
    <property type="entry name" value="FUMARATE HYDRATASE CLASS II"/>
    <property type="match status" value="1"/>
</dbReference>
<dbReference type="PRINTS" id="PR00149">
    <property type="entry name" value="FUMRATELYASE"/>
</dbReference>
<dbReference type="InterPro" id="IPR018951">
    <property type="entry name" value="Fumarase_C_C"/>
</dbReference>
<protein>
    <recommendedName>
        <fullName evidence="2">fumarate hydratase</fullName>
        <ecNumber evidence="2">4.2.1.2</ecNumber>
    </recommendedName>
</protein>
<keyword evidence="9" id="KW-1185">Reference proteome</keyword>
<evidence type="ECO:0000259" key="6">
    <source>
        <dbReference type="Pfam" id="PF00206"/>
    </source>
</evidence>
<keyword evidence="3" id="KW-0963">Cytoplasm</keyword>
<dbReference type="Gene3D" id="1.20.200.10">
    <property type="entry name" value="Fumarase/aspartase (Central domain)"/>
    <property type="match status" value="1"/>
</dbReference>
<dbReference type="Gene3D" id="1.10.275.10">
    <property type="entry name" value="Fumarase/aspartase (N-terminal domain)"/>
    <property type="match status" value="1"/>
</dbReference>
<keyword evidence="5 8" id="KW-0456">Lyase</keyword>
<dbReference type="Pfam" id="PF00206">
    <property type="entry name" value="Lyase_1"/>
    <property type="match status" value="1"/>
</dbReference>
<dbReference type="GO" id="GO:0006106">
    <property type="term" value="P:fumarate metabolic process"/>
    <property type="evidence" value="ECO:0007669"/>
    <property type="project" value="InterPro"/>
</dbReference>
<dbReference type="InterPro" id="IPR008948">
    <property type="entry name" value="L-Aspartase-like"/>
</dbReference>
<comment type="similarity">
    <text evidence="1">Belongs to the class-II fumarase/aspartase family. Fumarase subfamily.</text>
</comment>
<accession>A0A094L1Z7</accession>
<proteinExistence type="inferred from homology"/>
<evidence type="ECO:0000256" key="3">
    <source>
        <dbReference type="ARBA" id="ARBA00022490"/>
    </source>
</evidence>
<dbReference type="InterPro" id="IPR020557">
    <property type="entry name" value="Fumarate_lyase_CS"/>
</dbReference>
<dbReference type="EMBL" id="JPIN01000007">
    <property type="protein sequence ID" value="KFZ28653.1"/>
    <property type="molecule type" value="Genomic_DNA"/>
</dbReference>
<dbReference type="GO" id="GO:0006099">
    <property type="term" value="P:tricarboxylic acid cycle"/>
    <property type="evidence" value="ECO:0007669"/>
    <property type="project" value="UniProtKB-KW"/>
</dbReference>
<dbReference type="STRING" id="1517416.IDAT_07840"/>
<name>A0A094L1Z7_9GAMM</name>
<keyword evidence="4" id="KW-0816">Tricarboxylic acid cycle</keyword>
<dbReference type="eggNOG" id="COG0114">
    <property type="taxonomic scope" value="Bacteria"/>
</dbReference>
<gene>
    <name evidence="8" type="primary">aspA</name>
    <name evidence="8" type="ORF">IDAT_07840</name>
</gene>
<evidence type="ECO:0000313" key="9">
    <source>
        <dbReference type="Proteomes" id="UP000053718"/>
    </source>
</evidence>
<dbReference type="EC" id="4.2.1.2" evidence="2"/>
<comment type="caution">
    <text evidence="8">The sequence shown here is derived from an EMBL/GenBank/DDBJ whole genome shotgun (WGS) entry which is preliminary data.</text>
</comment>
<dbReference type="InterPro" id="IPR022761">
    <property type="entry name" value="Fumarate_lyase_N"/>
</dbReference>
<evidence type="ECO:0000256" key="2">
    <source>
        <dbReference type="ARBA" id="ARBA00012921"/>
    </source>
</evidence>
<dbReference type="InterPro" id="IPR005677">
    <property type="entry name" value="Fum_hydII"/>
</dbReference>
<evidence type="ECO:0000256" key="5">
    <source>
        <dbReference type="ARBA" id="ARBA00023239"/>
    </source>
</evidence>
<dbReference type="PANTHER" id="PTHR11444">
    <property type="entry name" value="ASPARTATEAMMONIA/ARGININOSUCCINATE/ADENYLOSUCCINATE LYASE"/>
    <property type="match status" value="1"/>
</dbReference>
<dbReference type="FunFam" id="1.10.40.30:FF:000002">
    <property type="entry name" value="Fumarate hydratase class II"/>
    <property type="match status" value="1"/>
</dbReference>
<dbReference type="Proteomes" id="UP000053718">
    <property type="component" value="Unassembled WGS sequence"/>
</dbReference>
<reference evidence="8 9" key="1">
    <citation type="submission" date="2014-06" db="EMBL/GenBank/DDBJ databases">
        <title>Draft genome sequence of Idiomarina sp. MCCC 1A10513.</title>
        <authorList>
            <person name="Du J."/>
            <person name="Lai Q."/>
            <person name="Shao Z."/>
        </authorList>
    </citation>
    <scope>NUCLEOTIDE SEQUENCE [LARGE SCALE GENOMIC DNA]</scope>
    <source>
        <strain evidence="8 9">MCCC 1A10513</strain>
    </source>
</reference>